<sequence length="431" mass="48376">MYYIDYLHQTFGPVVRISPDEVSIADPEGFIAIHRMGSGFNKAKYYQELTGGAKPGIFTMMNPKTHAARRRLFARAFTASSLRENCEAIVRAKVEMATDRIRSEAIGGSADIHKWWKFMASDVIGQLCFGESFEMLESGKKNRYVEVLDAVASASTRRYELPWLHYFLSYMPTKSVQLLTNTRAEMITYSRKAVENLHRNKANKTNLFATIVAEIETNEKAELSDEVIRGEAANMLIAGSDTISSSLTYTIWAILKRPDLQQRLEKELTGLNEKFNDEILEKLPLLNAVIDESLRLYGAVQGTLPRTTPPSGVTIGGYMIPGGTTVMTQAYTMHRLAQVFPDPLRFDESRFLPGVPTERQKQMFSPFGTGSRSCLGISLARMEMRLAVALLFRKCHGLRLASNMTDDMMDMVSFIVSKPVANRCNVVLFGN</sequence>
<proteinExistence type="predicted"/>
<reference evidence="1 2" key="1">
    <citation type="journal article" date="2020" name="Phytopathology">
        <title>Genome Sequence Resources of Colletotrichum truncatum, C. plurivorum, C. musicola, and C. sojae: Four Species Pathogenic to Soybean (Glycine max).</title>
        <authorList>
            <person name="Rogerio F."/>
            <person name="Boufleur T.R."/>
            <person name="Ciampi-Guillardi M."/>
            <person name="Sukno S.A."/>
            <person name="Thon M.R."/>
            <person name="Massola Junior N.S."/>
            <person name="Baroncelli R."/>
        </authorList>
    </citation>
    <scope>NUCLEOTIDE SEQUENCE [LARGE SCALE GENOMIC DNA]</scope>
    <source>
        <strain evidence="1 2">CMES1059</strain>
    </source>
</reference>
<dbReference type="Proteomes" id="UP000805649">
    <property type="component" value="Unassembled WGS sequence"/>
</dbReference>
<dbReference type="EMBL" id="VUJX02000011">
    <property type="protein sequence ID" value="KAL0930585.1"/>
    <property type="molecule type" value="Genomic_DNA"/>
</dbReference>
<keyword evidence="2" id="KW-1185">Reference proteome</keyword>
<protein>
    <submittedName>
        <fullName evidence="1">Cytochrome p450 monooxygenase</fullName>
    </submittedName>
</protein>
<accession>A0ACC3YFD6</accession>
<gene>
    <name evidence="1" type="ORF">CTRU02_214660</name>
</gene>
<evidence type="ECO:0000313" key="2">
    <source>
        <dbReference type="Proteomes" id="UP000805649"/>
    </source>
</evidence>
<comment type="caution">
    <text evidence="1">The sequence shown here is derived from an EMBL/GenBank/DDBJ whole genome shotgun (WGS) entry which is preliminary data.</text>
</comment>
<name>A0ACC3YFD6_COLTU</name>
<keyword evidence="1" id="KW-0560">Oxidoreductase</keyword>
<keyword evidence="1" id="KW-0503">Monooxygenase</keyword>
<organism evidence="1 2">
    <name type="scientific">Colletotrichum truncatum</name>
    <name type="common">Anthracnose fungus</name>
    <name type="synonym">Colletotrichum capsici</name>
    <dbReference type="NCBI Taxonomy" id="5467"/>
    <lineage>
        <taxon>Eukaryota</taxon>
        <taxon>Fungi</taxon>
        <taxon>Dikarya</taxon>
        <taxon>Ascomycota</taxon>
        <taxon>Pezizomycotina</taxon>
        <taxon>Sordariomycetes</taxon>
        <taxon>Hypocreomycetidae</taxon>
        <taxon>Glomerellales</taxon>
        <taxon>Glomerellaceae</taxon>
        <taxon>Colletotrichum</taxon>
        <taxon>Colletotrichum truncatum species complex</taxon>
    </lineage>
</organism>
<evidence type="ECO:0000313" key="1">
    <source>
        <dbReference type="EMBL" id="KAL0930585.1"/>
    </source>
</evidence>